<accession>A0A0B6YFW3</accession>
<organism evidence="1">
    <name type="scientific">Arion vulgaris</name>
    <dbReference type="NCBI Taxonomy" id="1028688"/>
    <lineage>
        <taxon>Eukaryota</taxon>
        <taxon>Metazoa</taxon>
        <taxon>Spiralia</taxon>
        <taxon>Lophotrochozoa</taxon>
        <taxon>Mollusca</taxon>
        <taxon>Gastropoda</taxon>
        <taxon>Heterobranchia</taxon>
        <taxon>Euthyneura</taxon>
        <taxon>Panpulmonata</taxon>
        <taxon>Eupulmonata</taxon>
        <taxon>Stylommatophora</taxon>
        <taxon>Helicina</taxon>
        <taxon>Arionoidea</taxon>
        <taxon>Arionidae</taxon>
        <taxon>Arion</taxon>
    </lineage>
</organism>
<proteinExistence type="predicted"/>
<name>A0A0B6YFW3_9EUPU</name>
<gene>
    <name evidence="1" type="primary">ORF24411</name>
</gene>
<dbReference type="AlphaFoldDB" id="A0A0B6YFW3"/>
<reference evidence="1" key="1">
    <citation type="submission" date="2014-12" db="EMBL/GenBank/DDBJ databases">
        <title>Insight into the proteome of Arion vulgaris.</title>
        <authorList>
            <person name="Aradska J."/>
            <person name="Bulat T."/>
            <person name="Smidak R."/>
            <person name="Sarate P."/>
            <person name="Gangsoo J."/>
            <person name="Sialana F."/>
            <person name="Bilban M."/>
            <person name="Lubec G."/>
        </authorList>
    </citation>
    <scope>NUCLEOTIDE SEQUENCE</scope>
    <source>
        <tissue evidence="1">Skin</tissue>
    </source>
</reference>
<dbReference type="EMBL" id="HACG01008253">
    <property type="protein sequence ID" value="CEK55118.1"/>
    <property type="molecule type" value="Transcribed_RNA"/>
</dbReference>
<protein>
    <submittedName>
        <fullName evidence="1">Uncharacterized protein</fullName>
    </submittedName>
</protein>
<sequence length="82" mass="9682">HRTTQQLYEMEVCLHLAMADSCHKQNNFTLALRLLRDTKACQQLKHQNIFVEWVHLYARIYKSKAESSNPPWESSTFNNVMS</sequence>
<evidence type="ECO:0000313" key="1">
    <source>
        <dbReference type="EMBL" id="CEK55118.1"/>
    </source>
</evidence>
<feature type="non-terminal residue" evidence="1">
    <location>
        <position position="1"/>
    </location>
</feature>
<feature type="non-terminal residue" evidence="1">
    <location>
        <position position="82"/>
    </location>
</feature>